<reference evidence="3" key="1">
    <citation type="submission" date="2016-06" db="UniProtKB">
        <authorList>
            <consortium name="WormBaseParasite"/>
        </authorList>
    </citation>
    <scope>IDENTIFICATION</scope>
</reference>
<dbReference type="WBParaSite" id="GPUH_0001397001-mRNA-1">
    <property type="protein sequence ID" value="GPUH_0001397001-mRNA-1"/>
    <property type="gene ID" value="GPUH_0001397001"/>
</dbReference>
<evidence type="ECO:0000313" key="2">
    <source>
        <dbReference type="Proteomes" id="UP000271098"/>
    </source>
</evidence>
<reference evidence="1 2" key="2">
    <citation type="submission" date="2018-11" db="EMBL/GenBank/DDBJ databases">
        <authorList>
            <consortium name="Pathogen Informatics"/>
        </authorList>
    </citation>
    <scope>NUCLEOTIDE SEQUENCE [LARGE SCALE GENOMIC DNA]</scope>
</reference>
<sequence>MTIVGLFSTFKDFRKVLGEIPKVMYANKYNEKPRDITKFAPGCEGTTEFCDLNAFIKRSRQLFFDDVDYQCTTNVTNLNLRKFFEFLFLRNHWMEHEEWL</sequence>
<proteinExistence type="predicted"/>
<name>A0A183DZ14_9BILA</name>
<dbReference type="EMBL" id="UYRT01080737">
    <property type="protein sequence ID" value="VDN23305.1"/>
    <property type="molecule type" value="Genomic_DNA"/>
</dbReference>
<dbReference type="Proteomes" id="UP000271098">
    <property type="component" value="Unassembled WGS sequence"/>
</dbReference>
<organism evidence="3">
    <name type="scientific">Gongylonema pulchrum</name>
    <dbReference type="NCBI Taxonomy" id="637853"/>
    <lineage>
        <taxon>Eukaryota</taxon>
        <taxon>Metazoa</taxon>
        <taxon>Ecdysozoa</taxon>
        <taxon>Nematoda</taxon>
        <taxon>Chromadorea</taxon>
        <taxon>Rhabditida</taxon>
        <taxon>Spirurina</taxon>
        <taxon>Spiruromorpha</taxon>
        <taxon>Spiruroidea</taxon>
        <taxon>Gongylonematidae</taxon>
        <taxon>Gongylonema</taxon>
    </lineage>
</organism>
<dbReference type="AlphaFoldDB" id="A0A183DZ14"/>
<gene>
    <name evidence="1" type="ORF">GPUH_LOCUS13955</name>
</gene>
<keyword evidence="2" id="KW-1185">Reference proteome</keyword>
<evidence type="ECO:0000313" key="1">
    <source>
        <dbReference type="EMBL" id="VDN23305.1"/>
    </source>
</evidence>
<dbReference type="OrthoDB" id="5821688at2759"/>
<protein>
    <submittedName>
        <fullName evidence="1 3">Uncharacterized protein</fullName>
    </submittedName>
</protein>
<evidence type="ECO:0000313" key="3">
    <source>
        <dbReference type="WBParaSite" id="GPUH_0001397001-mRNA-1"/>
    </source>
</evidence>
<accession>A0A183DZ14</accession>